<keyword evidence="1" id="KW-0472">Membrane</keyword>
<dbReference type="GO" id="GO:0042910">
    <property type="term" value="F:xenobiotic transmembrane transporter activity"/>
    <property type="evidence" value="ECO:0007669"/>
    <property type="project" value="TreeGrafter"/>
</dbReference>
<dbReference type="EMBL" id="AAKDLR010000218">
    <property type="protein sequence ID" value="ECQ9024399.1"/>
    <property type="molecule type" value="Genomic_DNA"/>
</dbReference>
<feature type="transmembrane region" description="Helical" evidence="1">
    <location>
        <begin position="63"/>
        <end position="81"/>
    </location>
</feature>
<evidence type="ECO:0000256" key="1">
    <source>
        <dbReference type="SAM" id="Phobius"/>
    </source>
</evidence>
<sequence>ALTLAISVTISGFVALTLTPSLCALFLRRNEGEPFKFVKKFNDFFDWSTSVFSAGVAYILKRTIRFVLIFCIMLGAIFYLYKAVPSSLVPEEDQGLMIGIINLPSASALHRTIS</sequence>
<protein>
    <submittedName>
        <fullName evidence="2">Efflux RND transporter permease subunit</fullName>
    </submittedName>
</protein>
<dbReference type="PANTHER" id="PTHR32063:SF24">
    <property type="entry name" value="CATION EFFLUX SYSTEM (ACRB_ACRD_ACRF FAMILY)"/>
    <property type="match status" value="1"/>
</dbReference>
<feature type="transmembrane region" description="Helical" evidence="1">
    <location>
        <begin position="6"/>
        <end position="27"/>
    </location>
</feature>
<dbReference type="Pfam" id="PF00873">
    <property type="entry name" value="ACR_tran"/>
    <property type="match status" value="1"/>
</dbReference>
<keyword evidence="1" id="KW-0812">Transmembrane</keyword>
<evidence type="ECO:0000313" key="2">
    <source>
        <dbReference type="EMBL" id="ECQ9024399.1"/>
    </source>
</evidence>
<dbReference type="PANTHER" id="PTHR32063">
    <property type="match status" value="1"/>
</dbReference>
<gene>
    <name evidence="2" type="ORF">F0H25_10010</name>
</gene>
<dbReference type="Gene3D" id="1.20.1640.10">
    <property type="entry name" value="Multidrug efflux transporter AcrB transmembrane domain"/>
    <property type="match status" value="2"/>
</dbReference>
<feature type="non-terminal residue" evidence="2">
    <location>
        <position position="114"/>
    </location>
</feature>
<accession>A0A5Z0FAR5</accession>
<proteinExistence type="predicted"/>
<dbReference type="GO" id="GO:0005886">
    <property type="term" value="C:plasma membrane"/>
    <property type="evidence" value="ECO:0007669"/>
    <property type="project" value="TreeGrafter"/>
</dbReference>
<name>A0A5Z0FAR5_CAMJU</name>
<dbReference type="InterPro" id="IPR001036">
    <property type="entry name" value="Acrflvin-R"/>
</dbReference>
<reference evidence="2" key="1">
    <citation type="submission" date="2019-08" db="EMBL/GenBank/DDBJ databases">
        <authorList>
            <person name="Ashton P.M."/>
            <person name="Dallman T."/>
            <person name="Nair S."/>
            <person name="De Pinna E."/>
            <person name="Peters T."/>
            <person name="Grant K."/>
        </authorList>
    </citation>
    <scope>NUCLEOTIDE SEQUENCE</scope>
    <source>
        <strain evidence="2">264094</strain>
    </source>
</reference>
<comment type="caution">
    <text evidence="2">The sequence shown here is derived from an EMBL/GenBank/DDBJ whole genome shotgun (WGS) entry which is preliminary data.</text>
</comment>
<organism evidence="2">
    <name type="scientific">Campylobacter jejuni</name>
    <dbReference type="NCBI Taxonomy" id="197"/>
    <lineage>
        <taxon>Bacteria</taxon>
        <taxon>Pseudomonadati</taxon>
        <taxon>Campylobacterota</taxon>
        <taxon>Epsilonproteobacteria</taxon>
        <taxon>Campylobacterales</taxon>
        <taxon>Campylobacteraceae</taxon>
        <taxon>Campylobacter</taxon>
    </lineage>
</organism>
<dbReference type="Gene3D" id="3.30.70.1430">
    <property type="entry name" value="Multidrug efflux transporter AcrB pore domain"/>
    <property type="match status" value="1"/>
</dbReference>
<feature type="non-terminal residue" evidence="2">
    <location>
        <position position="1"/>
    </location>
</feature>
<keyword evidence="1" id="KW-1133">Transmembrane helix</keyword>
<dbReference type="AlphaFoldDB" id="A0A5Z0FAR5"/>